<reference evidence="3" key="1">
    <citation type="submission" date="2015-07" db="EMBL/GenBank/DDBJ databases">
        <title>Draft genome sequence of Acetobacterium bakii DSM 8293, a potential psychrophilic chemical producer through syngas fermentation.</title>
        <authorList>
            <person name="Song Y."/>
            <person name="Hwang S."/>
            <person name="Cho B.-K."/>
        </authorList>
    </citation>
    <scope>NUCLEOTIDE SEQUENCE [LARGE SCALE GENOMIC DNA]</scope>
    <source>
        <strain evidence="3">DSM 8239</strain>
    </source>
</reference>
<dbReference type="EMBL" id="LGYO01000002">
    <property type="protein sequence ID" value="KNZ43570.1"/>
    <property type="molecule type" value="Genomic_DNA"/>
</dbReference>
<organism evidence="2 3">
    <name type="scientific">Acetobacterium bakii</name>
    <dbReference type="NCBI Taxonomy" id="52689"/>
    <lineage>
        <taxon>Bacteria</taxon>
        <taxon>Bacillati</taxon>
        <taxon>Bacillota</taxon>
        <taxon>Clostridia</taxon>
        <taxon>Eubacteriales</taxon>
        <taxon>Eubacteriaceae</taxon>
        <taxon>Acetobacterium</taxon>
    </lineage>
</organism>
<dbReference type="AlphaFoldDB" id="A0A0L6U6Z7"/>
<name>A0A0L6U6Z7_9FIRM</name>
<keyword evidence="1" id="KW-0812">Transmembrane</keyword>
<proteinExistence type="predicted"/>
<keyword evidence="1" id="KW-1133">Transmembrane helix</keyword>
<keyword evidence="3" id="KW-1185">Reference proteome</keyword>
<feature type="transmembrane region" description="Helical" evidence="1">
    <location>
        <begin position="70"/>
        <end position="91"/>
    </location>
</feature>
<evidence type="ECO:0000313" key="2">
    <source>
        <dbReference type="EMBL" id="KNZ43570.1"/>
    </source>
</evidence>
<dbReference type="RefSeq" id="WP_050738417.1">
    <property type="nucleotide sequence ID" value="NZ_LGYO01000002.1"/>
</dbReference>
<dbReference type="Proteomes" id="UP000036873">
    <property type="component" value="Unassembled WGS sequence"/>
</dbReference>
<keyword evidence="1" id="KW-0472">Membrane</keyword>
<feature type="transmembrane region" description="Helical" evidence="1">
    <location>
        <begin position="32"/>
        <end position="50"/>
    </location>
</feature>
<evidence type="ECO:0000313" key="3">
    <source>
        <dbReference type="Proteomes" id="UP000036873"/>
    </source>
</evidence>
<accession>A0A0L6U6Z7</accession>
<gene>
    <name evidence="2" type="ORF">AKG39_00585</name>
</gene>
<evidence type="ECO:0000256" key="1">
    <source>
        <dbReference type="SAM" id="Phobius"/>
    </source>
</evidence>
<sequence>MQENRAYQAGLASIGLFFIAAVFGTLGLMSETFINAIGMASFLMTVIALLSGRKELLADPKNKKSKIGLIIGIVMLSMQVIAVVVMVFLIML</sequence>
<evidence type="ECO:0008006" key="4">
    <source>
        <dbReference type="Google" id="ProtNLM"/>
    </source>
</evidence>
<feature type="transmembrane region" description="Helical" evidence="1">
    <location>
        <begin position="7"/>
        <end position="26"/>
    </location>
</feature>
<comment type="caution">
    <text evidence="2">The sequence shown here is derived from an EMBL/GenBank/DDBJ whole genome shotgun (WGS) entry which is preliminary data.</text>
</comment>
<protein>
    <recommendedName>
        <fullName evidence="4">DUF4190 domain-containing protein</fullName>
    </recommendedName>
</protein>